<organism evidence="3 4">
    <name type="scientific">Candidatus Methylophosphatis roskildensis</name>
    <dbReference type="NCBI Taxonomy" id="2899263"/>
    <lineage>
        <taxon>Bacteria</taxon>
        <taxon>Pseudomonadati</taxon>
        <taxon>Pseudomonadota</taxon>
        <taxon>Betaproteobacteria</taxon>
        <taxon>Nitrosomonadales</taxon>
        <taxon>Sterolibacteriaceae</taxon>
        <taxon>Candidatus Methylophosphatis</taxon>
    </lineage>
</organism>
<protein>
    <submittedName>
        <fullName evidence="3">YdcF family protein</fullName>
    </submittedName>
</protein>
<keyword evidence="1" id="KW-1133">Transmembrane helix</keyword>
<dbReference type="GO" id="GO:0043164">
    <property type="term" value="P:Gram-negative-bacterium-type cell wall biogenesis"/>
    <property type="evidence" value="ECO:0007669"/>
    <property type="project" value="TreeGrafter"/>
</dbReference>
<evidence type="ECO:0000256" key="1">
    <source>
        <dbReference type="SAM" id="Phobius"/>
    </source>
</evidence>
<reference evidence="3" key="1">
    <citation type="submission" date="2020-10" db="EMBL/GenBank/DDBJ databases">
        <title>Connecting structure to function with the recovery of over 1000 high-quality activated sludge metagenome-assembled genomes encoding full-length rRNA genes using long-read sequencing.</title>
        <authorList>
            <person name="Singleton C.M."/>
            <person name="Petriglieri F."/>
            <person name="Kristensen J.M."/>
            <person name="Kirkegaard R.H."/>
            <person name="Michaelsen T.Y."/>
            <person name="Andersen M.H."/>
            <person name="Karst S.M."/>
            <person name="Dueholm M.S."/>
            <person name="Nielsen P.H."/>
            <person name="Albertsen M."/>
        </authorList>
    </citation>
    <scope>NUCLEOTIDE SEQUENCE</scope>
    <source>
        <strain evidence="3">Bjer_18-Q3-R1-45_BAT3C.347</strain>
    </source>
</reference>
<name>A0A9D7HMC6_9PROT</name>
<dbReference type="InterPro" id="IPR051599">
    <property type="entry name" value="Cell_Envelope_Assoc"/>
</dbReference>
<sequence length="256" mass="27859">MDFYPLLFLKRAIAALVLPPGGPILLSLFGLMLAQRLPRLGRKMFWLGILSFFVLATPFMGSVLMRHLEDIRPPDSAAVKRAQAIVILGGSSYHGAPEYGGDTVGAATLQRLRYGARLARQTGLPVLVSGGAPSGGTPLALSMRDALERDFSVAVKWTESTSLDTRENALYSWQILKREKIERILLVTQAVHMRRARKYFIRAGFEVIPAPTVFSSPSPSIGYDFLPTEIGLNDSAAALHEWLGLAAIALGVDAAR</sequence>
<feature type="domain" description="DUF218" evidence="2">
    <location>
        <begin position="83"/>
        <end position="244"/>
    </location>
</feature>
<dbReference type="InterPro" id="IPR014729">
    <property type="entry name" value="Rossmann-like_a/b/a_fold"/>
</dbReference>
<evidence type="ECO:0000313" key="4">
    <source>
        <dbReference type="Proteomes" id="UP000807785"/>
    </source>
</evidence>
<dbReference type="GO" id="GO:0000270">
    <property type="term" value="P:peptidoglycan metabolic process"/>
    <property type="evidence" value="ECO:0007669"/>
    <property type="project" value="TreeGrafter"/>
</dbReference>
<dbReference type="Proteomes" id="UP000807785">
    <property type="component" value="Unassembled WGS sequence"/>
</dbReference>
<proteinExistence type="predicted"/>
<evidence type="ECO:0000313" key="3">
    <source>
        <dbReference type="EMBL" id="MBK6973974.1"/>
    </source>
</evidence>
<comment type="caution">
    <text evidence="3">The sequence shown here is derived from an EMBL/GenBank/DDBJ whole genome shotgun (WGS) entry which is preliminary data.</text>
</comment>
<feature type="transmembrane region" description="Helical" evidence="1">
    <location>
        <begin position="45"/>
        <end position="65"/>
    </location>
</feature>
<dbReference type="Gene3D" id="3.40.50.620">
    <property type="entry name" value="HUPs"/>
    <property type="match status" value="1"/>
</dbReference>
<dbReference type="AlphaFoldDB" id="A0A9D7HMC6"/>
<dbReference type="Pfam" id="PF02698">
    <property type="entry name" value="DUF218"/>
    <property type="match status" value="1"/>
</dbReference>
<gene>
    <name evidence="3" type="ORF">IPH26_13925</name>
</gene>
<dbReference type="CDD" id="cd06259">
    <property type="entry name" value="YdcF-like"/>
    <property type="match status" value="1"/>
</dbReference>
<dbReference type="GO" id="GO:0005886">
    <property type="term" value="C:plasma membrane"/>
    <property type="evidence" value="ECO:0007669"/>
    <property type="project" value="TreeGrafter"/>
</dbReference>
<evidence type="ECO:0000259" key="2">
    <source>
        <dbReference type="Pfam" id="PF02698"/>
    </source>
</evidence>
<dbReference type="EMBL" id="JADJEV010000004">
    <property type="protein sequence ID" value="MBK6973974.1"/>
    <property type="molecule type" value="Genomic_DNA"/>
</dbReference>
<accession>A0A9D7HMC6</accession>
<keyword evidence="1" id="KW-0812">Transmembrane</keyword>
<keyword evidence="1" id="KW-0472">Membrane</keyword>
<dbReference type="InterPro" id="IPR003848">
    <property type="entry name" value="DUF218"/>
</dbReference>
<feature type="transmembrane region" description="Helical" evidence="1">
    <location>
        <begin position="12"/>
        <end position="33"/>
    </location>
</feature>
<dbReference type="PANTHER" id="PTHR30336">
    <property type="entry name" value="INNER MEMBRANE PROTEIN, PROBABLE PERMEASE"/>
    <property type="match status" value="1"/>
</dbReference>
<dbReference type="PANTHER" id="PTHR30336:SF4">
    <property type="entry name" value="ENVELOPE BIOGENESIS FACTOR ELYC"/>
    <property type="match status" value="1"/>
</dbReference>